<feature type="transmembrane region" description="Helical" evidence="1">
    <location>
        <begin position="632"/>
        <end position="665"/>
    </location>
</feature>
<evidence type="ECO:0000256" key="2">
    <source>
        <dbReference type="SAM" id="SignalP"/>
    </source>
</evidence>
<feature type="transmembrane region" description="Helical" evidence="1">
    <location>
        <begin position="685"/>
        <end position="709"/>
    </location>
</feature>
<protein>
    <recommendedName>
        <fullName evidence="4">Meckelin</fullName>
    </recommendedName>
</protein>
<keyword evidence="2" id="KW-0732">Signal</keyword>
<dbReference type="PROSITE" id="PS51318">
    <property type="entry name" value="TAT"/>
    <property type="match status" value="1"/>
</dbReference>
<dbReference type="PANTHER" id="PTHR21274:SF0">
    <property type="entry name" value="MECKELIN"/>
    <property type="match status" value="1"/>
</dbReference>
<dbReference type="AlphaFoldDB" id="A0A7S1TPB6"/>
<name>A0A7S1TPB6_9STRA</name>
<dbReference type="PANTHER" id="PTHR21274">
    <property type="entry name" value="MECKELIN"/>
    <property type="match status" value="1"/>
</dbReference>
<feature type="transmembrane region" description="Helical" evidence="1">
    <location>
        <begin position="790"/>
        <end position="811"/>
    </location>
</feature>
<reference evidence="3" key="1">
    <citation type="submission" date="2021-01" db="EMBL/GenBank/DDBJ databases">
        <authorList>
            <person name="Corre E."/>
            <person name="Pelletier E."/>
            <person name="Niang G."/>
            <person name="Scheremetjew M."/>
            <person name="Finn R."/>
            <person name="Kale V."/>
            <person name="Holt S."/>
            <person name="Cochrane G."/>
            <person name="Meng A."/>
            <person name="Brown T."/>
            <person name="Cohen L."/>
        </authorList>
    </citation>
    <scope>NUCLEOTIDE SEQUENCE</scope>
    <source>
        <strain evidence="3">CCMP2877</strain>
    </source>
</reference>
<dbReference type="EMBL" id="HBGJ01001778">
    <property type="protein sequence ID" value="CAD9242856.1"/>
    <property type="molecule type" value="Transcribed_RNA"/>
</dbReference>
<keyword evidence="1" id="KW-1133">Transmembrane helix</keyword>
<gene>
    <name evidence="3" type="ORF">PPAR1163_LOCUS1200</name>
</gene>
<feature type="signal peptide" evidence="2">
    <location>
        <begin position="1"/>
        <end position="30"/>
    </location>
</feature>
<dbReference type="Pfam" id="PF09773">
    <property type="entry name" value="Meckelin"/>
    <property type="match status" value="1"/>
</dbReference>
<evidence type="ECO:0008006" key="4">
    <source>
        <dbReference type="Google" id="ProtNLM"/>
    </source>
</evidence>
<accession>A0A7S1TPB6</accession>
<keyword evidence="1" id="KW-0812">Transmembrane</keyword>
<feature type="transmembrane region" description="Helical" evidence="1">
    <location>
        <begin position="592"/>
        <end position="611"/>
    </location>
</feature>
<dbReference type="GO" id="GO:0036038">
    <property type="term" value="C:MKS complex"/>
    <property type="evidence" value="ECO:0007669"/>
    <property type="project" value="InterPro"/>
</dbReference>
<sequence length="1081" mass="121464">MQRRRGVMPRLGLAVALAALGLWARHQAQAFDIAPTPSCGDNEYIDISSLLCVTCGSNQEPDPTQMDYTNNSLACRCVAGYIATSAACASDENDLIDGDCVELECSEYCPATDTAPLEDDSQCLACDNSTAVLNSGATDCACADNDAFDKVLLEYDQGGNVAANKTCATCAAGTRVVLSAFSTAGVAYEADPYACVSCPDPNMSWGTSSLTIDTCSCDTGYTAVGSSLFGATGCELEDHTSEFTVNEANAVTVSYKNVLKVVEGPATSTASVESLYFQDLYVKSAARCKYFAEEPEDYRACQALANLCVLQQYAEDSQVCEDFDDIRDARVATNNGRAEWGAKMPWLVYDEDAEDVRDDRGILMDIAFTGDGITSFDTLEFKVAKYTANGTWLGTEDVSTLFHYCTLPAPQTDSGGGTSSSTRWQQVGHSYEDKYRCDLKTLLYDEQVFMDLYIVDKSTDTLFPVPVRNKNYVRANGQLPNLNEDIEDEIDDVYTRRFFLYDVISGVASDPIVDEDTGAYQPTVVRFAKNIKLKIRIQEDATTKIYPPVLYIQYQDVIVSEILSETNHMLGKPVVHFAVEYSMNSNALYETFIGFVSAGAVIAAFLFGLRLSNMYNNNRRHSYEMSGMSFEFLMRVLVLAMHSFNVTFFPLMFCLCAYLFTFFKMQAEVYLMLPSESAEEGREPISTVFIIFFHLMFFFQLARIIVLVYDQCHVEVFFVDWEKPKNANHEVSAWRQILIANEWNALQTKRRTSVTATLIWLCFVLIGAGIENVATPQPSLTDTRPGVTNPLLRFASAMFWWALLSVAQWLWNTLIYDRYFTEPPGQHFVDLCTIAKISVVVFDSKFHGYYLHCNAPYDHADVTMKELSEHLANEEKGFTTNRGLADASNKPQLQDVQVFELYVTGLWRKKWERIYASSTVQRENFGMDRRRGVRGLDIFKSETMKLTDSTVKASKDLTEYLKYFIQNTFNRVELKHELKDQTIPEKILHRPPEMGNDRNKLVPDHALLGGPRFLNVVFLGNEADLLLFNMLSFAICDVWFQNTAASILFTYVLNSALEWVRRTFGQANLARKTLVDERFLI</sequence>
<feature type="transmembrane region" description="Helical" evidence="1">
    <location>
        <begin position="752"/>
        <end position="770"/>
    </location>
</feature>
<feature type="chain" id="PRO_5031319776" description="Meckelin" evidence="2">
    <location>
        <begin position="31"/>
        <end position="1081"/>
    </location>
</feature>
<proteinExistence type="predicted"/>
<dbReference type="GO" id="GO:0060271">
    <property type="term" value="P:cilium assembly"/>
    <property type="evidence" value="ECO:0007669"/>
    <property type="project" value="InterPro"/>
</dbReference>
<dbReference type="InterPro" id="IPR006311">
    <property type="entry name" value="TAT_signal"/>
</dbReference>
<dbReference type="InterPro" id="IPR019170">
    <property type="entry name" value="Meckelin"/>
</dbReference>
<evidence type="ECO:0000313" key="3">
    <source>
        <dbReference type="EMBL" id="CAD9242856.1"/>
    </source>
</evidence>
<organism evidence="3">
    <name type="scientific">Phaeomonas parva</name>
    <dbReference type="NCBI Taxonomy" id="124430"/>
    <lineage>
        <taxon>Eukaryota</taxon>
        <taxon>Sar</taxon>
        <taxon>Stramenopiles</taxon>
        <taxon>Ochrophyta</taxon>
        <taxon>Pinguiophyceae</taxon>
        <taxon>Pinguiochrysidales</taxon>
        <taxon>Pinguiochrysidaceae</taxon>
        <taxon>Phaeomonas</taxon>
    </lineage>
</organism>
<keyword evidence="1" id="KW-0472">Membrane</keyword>
<evidence type="ECO:0000256" key="1">
    <source>
        <dbReference type="SAM" id="Phobius"/>
    </source>
</evidence>